<name>A0A9P8UHJ7_9PEZI</name>
<dbReference type="RefSeq" id="XP_045956622.1">
    <property type="nucleotide sequence ID" value="XM_046100437.1"/>
</dbReference>
<dbReference type="GeneID" id="70129329"/>
<evidence type="ECO:0000313" key="3">
    <source>
        <dbReference type="Proteomes" id="UP000758603"/>
    </source>
</evidence>
<reference evidence="2" key="1">
    <citation type="journal article" date="2021" name="Nat. Commun.">
        <title>Genetic determinants of endophytism in the Arabidopsis root mycobiome.</title>
        <authorList>
            <person name="Mesny F."/>
            <person name="Miyauchi S."/>
            <person name="Thiergart T."/>
            <person name="Pickel B."/>
            <person name="Atanasova L."/>
            <person name="Karlsson M."/>
            <person name="Huettel B."/>
            <person name="Barry K.W."/>
            <person name="Haridas S."/>
            <person name="Chen C."/>
            <person name="Bauer D."/>
            <person name="Andreopoulos W."/>
            <person name="Pangilinan J."/>
            <person name="LaButti K."/>
            <person name="Riley R."/>
            <person name="Lipzen A."/>
            <person name="Clum A."/>
            <person name="Drula E."/>
            <person name="Henrissat B."/>
            <person name="Kohler A."/>
            <person name="Grigoriev I.V."/>
            <person name="Martin F.M."/>
            <person name="Hacquard S."/>
        </authorList>
    </citation>
    <scope>NUCLEOTIDE SEQUENCE</scope>
    <source>
        <strain evidence="2">MPI-SDFR-AT-0073</strain>
    </source>
</reference>
<proteinExistence type="predicted"/>
<evidence type="ECO:0000313" key="2">
    <source>
        <dbReference type="EMBL" id="KAH6652344.1"/>
    </source>
</evidence>
<sequence>MKSLTWTCLLLSPSTVLGRPTVDSDNVVQGSDTYVPEEKRDANLFVEHEHESAAATATTTLSRRASHIDIEVVQDEIEDSKDEFLTRRDQASYGTSYCCIM</sequence>
<feature type="signal peptide" evidence="1">
    <location>
        <begin position="1"/>
        <end position="18"/>
    </location>
</feature>
<feature type="chain" id="PRO_5040369027" evidence="1">
    <location>
        <begin position="19"/>
        <end position="101"/>
    </location>
</feature>
<keyword evidence="1" id="KW-0732">Signal</keyword>
<comment type="caution">
    <text evidence="2">The sequence shown here is derived from an EMBL/GenBank/DDBJ whole genome shotgun (WGS) entry which is preliminary data.</text>
</comment>
<organism evidence="2 3">
    <name type="scientific">Truncatella angustata</name>
    <dbReference type="NCBI Taxonomy" id="152316"/>
    <lineage>
        <taxon>Eukaryota</taxon>
        <taxon>Fungi</taxon>
        <taxon>Dikarya</taxon>
        <taxon>Ascomycota</taxon>
        <taxon>Pezizomycotina</taxon>
        <taxon>Sordariomycetes</taxon>
        <taxon>Xylariomycetidae</taxon>
        <taxon>Amphisphaeriales</taxon>
        <taxon>Sporocadaceae</taxon>
        <taxon>Truncatella</taxon>
    </lineage>
</organism>
<evidence type="ECO:0000256" key="1">
    <source>
        <dbReference type="SAM" id="SignalP"/>
    </source>
</evidence>
<dbReference type="Proteomes" id="UP000758603">
    <property type="component" value="Unassembled WGS sequence"/>
</dbReference>
<dbReference type="EMBL" id="JAGPXC010000006">
    <property type="protein sequence ID" value="KAH6652344.1"/>
    <property type="molecule type" value="Genomic_DNA"/>
</dbReference>
<gene>
    <name evidence="2" type="ORF">BKA67DRAFT_538162</name>
</gene>
<protein>
    <submittedName>
        <fullName evidence="2">Uncharacterized protein</fullName>
    </submittedName>
</protein>
<keyword evidence="3" id="KW-1185">Reference proteome</keyword>
<accession>A0A9P8UHJ7</accession>
<dbReference type="AlphaFoldDB" id="A0A9P8UHJ7"/>